<accession>A0A066XVT0</accession>
<organism evidence="2 3">
    <name type="scientific">Colletotrichum sublineola</name>
    <name type="common">Sorghum anthracnose fungus</name>
    <dbReference type="NCBI Taxonomy" id="1173701"/>
    <lineage>
        <taxon>Eukaryota</taxon>
        <taxon>Fungi</taxon>
        <taxon>Dikarya</taxon>
        <taxon>Ascomycota</taxon>
        <taxon>Pezizomycotina</taxon>
        <taxon>Sordariomycetes</taxon>
        <taxon>Hypocreomycetidae</taxon>
        <taxon>Glomerellales</taxon>
        <taxon>Glomerellaceae</taxon>
        <taxon>Colletotrichum</taxon>
        <taxon>Colletotrichum graminicola species complex</taxon>
    </lineage>
</organism>
<dbReference type="Proteomes" id="UP000027238">
    <property type="component" value="Unassembled WGS sequence"/>
</dbReference>
<evidence type="ECO:0000313" key="3">
    <source>
        <dbReference type="Proteomes" id="UP000027238"/>
    </source>
</evidence>
<sequence length="114" mass="12633">MKSKELWLPSSVFVRLRGLSDEYQPKYSTRSKFEKPQQTSSGVFNSLHKRTYPLWPILQHSPNRTSHGTNHVTEHRNTGGGGGGSMMTRAPASDLAQAAKIPATAVSRLPHRPP</sequence>
<feature type="compositionally biased region" description="Polar residues" evidence="1">
    <location>
        <begin position="60"/>
        <end position="71"/>
    </location>
</feature>
<keyword evidence="3" id="KW-1185">Reference proteome</keyword>
<evidence type="ECO:0000256" key="1">
    <source>
        <dbReference type="SAM" id="MobiDB-lite"/>
    </source>
</evidence>
<proteinExistence type="predicted"/>
<gene>
    <name evidence="2" type="ORF">CSUB01_01399</name>
</gene>
<protein>
    <submittedName>
        <fullName evidence="2">Uncharacterized protein</fullName>
    </submittedName>
</protein>
<evidence type="ECO:0000313" key="2">
    <source>
        <dbReference type="EMBL" id="KDN69871.1"/>
    </source>
</evidence>
<reference evidence="3" key="1">
    <citation type="journal article" date="2014" name="Genome Announc.">
        <title>Draft genome sequence of Colletotrichum sublineola, a destructive pathogen of cultivated sorghum.</title>
        <authorList>
            <person name="Baroncelli R."/>
            <person name="Sanz-Martin J.M."/>
            <person name="Rech G.E."/>
            <person name="Sukno S.A."/>
            <person name="Thon M.R."/>
        </authorList>
    </citation>
    <scope>NUCLEOTIDE SEQUENCE [LARGE SCALE GENOMIC DNA]</scope>
    <source>
        <strain evidence="3">TX430BB</strain>
    </source>
</reference>
<comment type="caution">
    <text evidence="2">The sequence shown here is derived from an EMBL/GenBank/DDBJ whole genome shotgun (WGS) entry which is preliminary data.</text>
</comment>
<name>A0A066XVT0_COLSU</name>
<dbReference type="HOGENOM" id="CLU_2120946_0_0_1"/>
<dbReference type="EMBL" id="JMSE01000444">
    <property type="protein sequence ID" value="KDN69871.1"/>
    <property type="molecule type" value="Genomic_DNA"/>
</dbReference>
<feature type="region of interest" description="Disordered" evidence="1">
    <location>
        <begin position="58"/>
        <end position="89"/>
    </location>
</feature>
<dbReference type="AlphaFoldDB" id="A0A066XVT0"/>